<dbReference type="SUPFAM" id="SSF46942">
    <property type="entry name" value="Elongation factor TFIIS domain 2"/>
    <property type="match status" value="1"/>
</dbReference>
<dbReference type="PROSITE" id="PS51133">
    <property type="entry name" value="ZF_TFIIS_2"/>
    <property type="match status" value="1"/>
</dbReference>
<evidence type="ECO:0000256" key="9">
    <source>
        <dbReference type="RuleBase" id="RU368078"/>
    </source>
</evidence>
<dbReference type="FunFam" id="2.20.25.10:FF:000001">
    <property type="entry name" value="Probable Transcription elongation factor S-II"/>
    <property type="match status" value="1"/>
</dbReference>
<feature type="region of interest" description="Disordered" evidence="10">
    <location>
        <begin position="1"/>
        <end position="102"/>
    </location>
</feature>
<evidence type="ECO:0000256" key="5">
    <source>
        <dbReference type="ARBA" id="ARBA00022833"/>
    </source>
</evidence>
<keyword evidence="3 9" id="KW-0479">Metal-binding</keyword>
<dbReference type="AlphaFoldDB" id="A0A6A0GYY8"/>
<dbReference type="InterPro" id="IPR036575">
    <property type="entry name" value="TFIIS_cen_dom_sf"/>
</dbReference>
<name>A0A6A0GYY8_HYAAZ</name>
<evidence type="ECO:0000256" key="3">
    <source>
        <dbReference type="ARBA" id="ARBA00022723"/>
    </source>
</evidence>
<dbReference type="PIRSF" id="PIRSF006704">
    <property type="entry name" value="TF_IIS"/>
    <property type="match status" value="1"/>
</dbReference>
<dbReference type="GO" id="GO:0005634">
    <property type="term" value="C:nucleus"/>
    <property type="evidence" value="ECO:0007669"/>
    <property type="project" value="UniProtKB-SubCell"/>
</dbReference>
<evidence type="ECO:0000256" key="1">
    <source>
        <dbReference type="ARBA" id="ARBA00004123"/>
    </source>
</evidence>
<dbReference type="SUPFAM" id="SSF57783">
    <property type="entry name" value="Zinc beta-ribbon"/>
    <property type="match status" value="1"/>
</dbReference>
<keyword evidence="9" id="KW-0805">Transcription regulation</keyword>
<dbReference type="InterPro" id="IPR003618">
    <property type="entry name" value="TFIIS_cen_dom"/>
</dbReference>
<dbReference type="GO" id="GO:0008270">
    <property type="term" value="F:zinc ion binding"/>
    <property type="evidence" value="ECO:0007669"/>
    <property type="project" value="UniProtKB-UniRule"/>
</dbReference>
<evidence type="ECO:0000256" key="10">
    <source>
        <dbReference type="SAM" id="MobiDB-lite"/>
    </source>
</evidence>
<dbReference type="Gene3D" id="2.20.25.10">
    <property type="match status" value="1"/>
</dbReference>
<evidence type="ECO:0000256" key="6">
    <source>
        <dbReference type="ARBA" id="ARBA00023242"/>
    </source>
</evidence>
<feature type="non-terminal residue" evidence="13">
    <location>
        <position position="1"/>
    </location>
</feature>
<keyword evidence="9" id="KW-0804">Transcription</keyword>
<dbReference type="EMBL" id="JQDR03011473">
    <property type="protein sequence ID" value="KAA0192696.1"/>
    <property type="molecule type" value="Genomic_DNA"/>
</dbReference>
<dbReference type="GO" id="GO:0003677">
    <property type="term" value="F:DNA binding"/>
    <property type="evidence" value="ECO:0007669"/>
    <property type="project" value="UniProtKB-KW"/>
</dbReference>
<evidence type="ECO:0000259" key="12">
    <source>
        <dbReference type="PROSITE" id="PS51321"/>
    </source>
</evidence>
<comment type="function">
    <text evidence="7">Necessary for efficient RNA polymerase II transcription elongation past template-encoded arresting sites. The arresting sites in DNA have the property of trapping a certain fraction of elongating RNA polymerases that pass through, resulting in locked ternary complexes. Cleavage of the nascent transcript by S-II allows the resumption of elongation from the new 3'-terminus.</text>
</comment>
<reference evidence="13" key="2">
    <citation type="journal article" date="2018" name="Environ. Sci. Technol.">
        <title>The Toxicogenome of Hyalella azteca: A Model for Sediment Ecotoxicology and Evolutionary Toxicology.</title>
        <authorList>
            <person name="Poynton H.C."/>
            <person name="Hasenbein S."/>
            <person name="Benoit J.B."/>
            <person name="Sepulveda M.S."/>
            <person name="Poelchau M.F."/>
            <person name="Hughes D.S.T."/>
            <person name="Murali S.C."/>
            <person name="Chen S."/>
            <person name="Glastad K.M."/>
            <person name="Goodisman M.A.D."/>
            <person name="Werren J.H."/>
            <person name="Vineis J.H."/>
            <person name="Bowen J.L."/>
            <person name="Friedrich M."/>
            <person name="Jones J."/>
            <person name="Robertson H.M."/>
            <person name="Feyereisen R."/>
            <person name="Mechler-Hickson A."/>
            <person name="Mathers N."/>
            <person name="Lee C.E."/>
            <person name="Colbourne J.K."/>
            <person name="Biales A."/>
            <person name="Johnston J.S."/>
            <person name="Wellborn G.A."/>
            <person name="Rosendale A.J."/>
            <person name="Cridge A.G."/>
            <person name="Munoz-Torres M.C."/>
            <person name="Bain P.A."/>
            <person name="Manny A.R."/>
            <person name="Major K.M."/>
            <person name="Lambert F.N."/>
            <person name="Vulpe C.D."/>
            <person name="Tuck P."/>
            <person name="Blalock B.J."/>
            <person name="Lin Y.Y."/>
            <person name="Smith M.E."/>
            <person name="Ochoa-Acuna H."/>
            <person name="Chen M.M."/>
            <person name="Childers C.P."/>
            <person name="Qu J."/>
            <person name="Dugan S."/>
            <person name="Lee S.L."/>
            <person name="Chao H."/>
            <person name="Dinh H."/>
            <person name="Han Y."/>
            <person name="Doddapaneni H."/>
            <person name="Worley K.C."/>
            <person name="Muzny D.M."/>
            <person name="Gibbs R.A."/>
            <person name="Richards S."/>
        </authorList>
    </citation>
    <scope>NUCLEOTIDE SEQUENCE</scope>
    <source>
        <strain evidence="13">HAZT.00-mixed</strain>
        <tissue evidence="13">Whole organism</tissue>
    </source>
</reference>
<dbReference type="PROSITE" id="PS00466">
    <property type="entry name" value="ZF_TFIIS_1"/>
    <property type="match status" value="1"/>
</dbReference>
<feature type="compositionally biased region" description="Basic and acidic residues" evidence="10">
    <location>
        <begin position="1"/>
        <end position="24"/>
    </location>
</feature>
<feature type="domain" description="TFIIS-type" evidence="11">
    <location>
        <begin position="231"/>
        <end position="271"/>
    </location>
</feature>
<dbReference type="GO" id="GO:0006368">
    <property type="term" value="P:transcription elongation by RNA polymerase II"/>
    <property type="evidence" value="ECO:0007669"/>
    <property type="project" value="InterPro"/>
</dbReference>
<dbReference type="Gene3D" id="1.10.472.30">
    <property type="entry name" value="Transcription elongation factor S-II, central domain"/>
    <property type="match status" value="1"/>
</dbReference>
<comment type="similarity">
    <text evidence="2 9">Belongs to the TFS-II family.</text>
</comment>
<feature type="domain" description="TFIIS central" evidence="12">
    <location>
        <begin position="111"/>
        <end position="228"/>
    </location>
</feature>
<dbReference type="NCBIfam" id="TIGR01385">
    <property type="entry name" value="TFSII"/>
    <property type="match status" value="1"/>
</dbReference>
<sequence length="273" mass="29660">DKQSDDDKDVKEDSKKSKDNDAKAGSDSSNGSGPGLGKSGEPLQEHGPTRWKGKMKVGVDEVEGTDGMKLQTMGRSSSKNGSSKGGEGSHSLPPGLTSNNVSASLHTTDALRLKCREMLGSALQGSGDMPDGVVAMPESLAEQLEDAIYAEFKNTNAQYKTRIRSRVYNLKDAKNPELRINVLTGVISPKKLAVMTSEEMASKDMQALREKFTKESIDDHQLAVAQGTKTDLLRCGKCGKRNCTYNQLQTRSSDEPMTTFVLCNDCGNRWKFC</sequence>
<keyword evidence="4 8" id="KW-0863">Zinc-finger</keyword>
<dbReference type="Pfam" id="PF01096">
    <property type="entry name" value="Zn_ribbon_TFIIS"/>
    <property type="match status" value="1"/>
</dbReference>
<comment type="subcellular location">
    <subcellularLocation>
        <location evidence="1 9">Nucleus</location>
    </subcellularLocation>
</comment>
<dbReference type="Pfam" id="PF07500">
    <property type="entry name" value="TFIIS_M"/>
    <property type="match status" value="1"/>
</dbReference>
<dbReference type="OrthoDB" id="44867at2759"/>
<evidence type="ECO:0000256" key="4">
    <source>
        <dbReference type="ARBA" id="ARBA00022771"/>
    </source>
</evidence>
<reference evidence="13" key="1">
    <citation type="submission" date="2014-08" db="EMBL/GenBank/DDBJ databases">
        <authorList>
            <person name="Murali S."/>
            <person name="Richards S."/>
            <person name="Bandaranaike D."/>
            <person name="Bellair M."/>
            <person name="Blankenburg K."/>
            <person name="Chao H."/>
            <person name="Dinh H."/>
            <person name="Doddapaneni H."/>
            <person name="Dugan-Rocha S."/>
            <person name="Elkadiri S."/>
            <person name="Gnanaolivu R."/>
            <person name="Hughes D."/>
            <person name="Lee S."/>
            <person name="Li M."/>
            <person name="Ming W."/>
            <person name="Munidasa M."/>
            <person name="Muniz J."/>
            <person name="Nguyen L."/>
            <person name="Osuji N."/>
            <person name="Pu L.-L."/>
            <person name="Puazo M."/>
            <person name="Skinner E."/>
            <person name="Qu C."/>
            <person name="Quiroz J."/>
            <person name="Raj R."/>
            <person name="Weissenberger G."/>
            <person name="Xin Y."/>
            <person name="Zou X."/>
            <person name="Han Y."/>
            <person name="Worley K."/>
            <person name="Muzny D."/>
            <person name="Gibbs R."/>
        </authorList>
    </citation>
    <scope>NUCLEOTIDE SEQUENCE</scope>
    <source>
        <strain evidence="13">HAZT.00-mixed</strain>
        <tissue evidence="13">Whole organism</tissue>
    </source>
</reference>
<dbReference type="CDD" id="cd13749">
    <property type="entry name" value="Zn-ribbon_TFIIS"/>
    <property type="match status" value="1"/>
</dbReference>
<evidence type="ECO:0000256" key="8">
    <source>
        <dbReference type="PROSITE-ProRule" id="PRU00472"/>
    </source>
</evidence>
<organism evidence="13">
    <name type="scientific">Hyalella azteca</name>
    <name type="common">Amphipod</name>
    <dbReference type="NCBI Taxonomy" id="294128"/>
    <lineage>
        <taxon>Eukaryota</taxon>
        <taxon>Metazoa</taxon>
        <taxon>Ecdysozoa</taxon>
        <taxon>Arthropoda</taxon>
        <taxon>Crustacea</taxon>
        <taxon>Multicrustacea</taxon>
        <taxon>Malacostraca</taxon>
        <taxon>Eumalacostraca</taxon>
        <taxon>Peracarida</taxon>
        <taxon>Amphipoda</taxon>
        <taxon>Senticaudata</taxon>
        <taxon>Talitrida</taxon>
        <taxon>Talitroidea</taxon>
        <taxon>Hyalellidae</taxon>
        <taxon>Hyalella</taxon>
    </lineage>
</organism>
<evidence type="ECO:0000256" key="2">
    <source>
        <dbReference type="ARBA" id="ARBA00009647"/>
    </source>
</evidence>
<keyword evidence="6 9" id="KW-0539">Nucleus</keyword>
<dbReference type="PROSITE" id="PS51321">
    <property type="entry name" value="TFIIS_CENTRAL"/>
    <property type="match status" value="1"/>
</dbReference>
<dbReference type="Proteomes" id="UP000711488">
    <property type="component" value="Unassembled WGS sequence"/>
</dbReference>
<reference evidence="13" key="3">
    <citation type="submission" date="2019-06" db="EMBL/GenBank/DDBJ databases">
        <authorList>
            <person name="Poynton C."/>
            <person name="Hasenbein S."/>
            <person name="Benoit J.B."/>
            <person name="Sepulveda M.S."/>
            <person name="Poelchau M.F."/>
            <person name="Murali S.C."/>
            <person name="Chen S."/>
            <person name="Glastad K.M."/>
            <person name="Werren J.H."/>
            <person name="Vineis J.H."/>
            <person name="Bowen J.L."/>
            <person name="Friedrich M."/>
            <person name="Jones J."/>
            <person name="Robertson H.M."/>
            <person name="Feyereisen R."/>
            <person name="Mechler-Hickson A."/>
            <person name="Mathers N."/>
            <person name="Lee C.E."/>
            <person name="Colbourne J.K."/>
            <person name="Biales A."/>
            <person name="Johnston J.S."/>
            <person name="Wellborn G.A."/>
            <person name="Rosendale A.J."/>
            <person name="Cridge A.G."/>
            <person name="Munoz-Torres M.C."/>
            <person name="Bain P.A."/>
            <person name="Manny A.R."/>
            <person name="Major K.M."/>
            <person name="Lambert F.N."/>
            <person name="Vulpe C.D."/>
            <person name="Tuck P."/>
            <person name="Blalock B.J."/>
            <person name="Lin Y.-Y."/>
            <person name="Smith M.E."/>
            <person name="Ochoa-Acuna H."/>
            <person name="Chen M.-J.M."/>
            <person name="Childers C.P."/>
            <person name="Qu J."/>
            <person name="Dugan S."/>
            <person name="Lee S.L."/>
            <person name="Chao H."/>
            <person name="Dinh H."/>
            <person name="Han Y."/>
            <person name="Doddapaneni H."/>
            <person name="Worley K.C."/>
            <person name="Muzny D.M."/>
            <person name="Gibbs R.A."/>
            <person name="Richards S."/>
        </authorList>
    </citation>
    <scope>NUCLEOTIDE SEQUENCE</scope>
    <source>
        <strain evidence="13">HAZT.00-mixed</strain>
        <tissue evidence="13">Whole organism</tissue>
    </source>
</reference>
<evidence type="ECO:0000256" key="7">
    <source>
        <dbReference type="ARBA" id="ARBA00025408"/>
    </source>
</evidence>
<dbReference type="SMART" id="SM00510">
    <property type="entry name" value="TFS2M"/>
    <property type="match status" value="1"/>
</dbReference>
<proteinExistence type="inferred from homology"/>
<evidence type="ECO:0000259" key="11">
    <source>
        <dbReference type="PROSITE" id="PS51133"/>
    </source>
</evidence>
<protein>
    <recommendedName>
        <fullName evidence="9">Transcription elongation factor</fullName>
    </recommendedName>
</protein>
<evidence type="ECO:0000313" key="13">
    <source>
        <dbReference type="EMBL" id="KAA0192696.1"/>
    </source>
</evidence>
<gene>
    <name evidence="13" type="ORF">HAZT_HAZT002496</name>
</gene>
<dbReference type="PANTHER" id="PTHR11477:SF0">
    <property type="entry name" value="IP08861P-RELATED"/>
    <property type="match status" value="1"/>
</dbReference>
<keyword evidence="5 9" id="KW-0862">Zinc</keyword>
<dbReference type="SMART" id="SM00440">
    <property type="entry name" value="ZnF_C2C2"/>
    <property type="match status" value="1"/>
</dbReference>
<accession>A0A6A0GYY8</accession>
<dbReference type="InterPro" id="IPR006289">
    <property type="entry name" value="TFSII"/>
</dbReference>
<comment type="caution">
    <text evidence="13">The sequence shown here is derived from an EMBL/GenBank/DDBJ whole genome shotgun (WGS) entry which is preliminary data.</text>
</comment>
<keyword evidence="9" id="KW-0238">DNA-binding</keyword>
<dbReference type="InterPro" id="IPR001222">
    <property type="entry name" value="Znf_TFIIS"/>
</dbReference>
<dbReference type="PANTHER" id="PTHR11477">
    <property type="entry name" value="TRANSCRIPTION FACTOR S-II ZINC FINGER DOMAIN-CONTAINING PROTEIN"/>
    <property type="match status" value="1"/>
</dbReference>
<dbReference type="InterPro" id="IPR035100">
    <property type="entry name" value="TF_IIS-typ"/>
</dbReference>